<evidence type="ECO:0000313" key="3">
    <source>
        <dbReference type="RefSeq" id="XP_034250928.1"/>
    </source>
</evidence>
<reference evidence="3" key="1">
    <citation type="submission" date="2025-08" db="UniProtKB">
        <authorList>
            <consortium name="RefSeq"/>
        </authorList>
    </citation>
    <scope>IDENTIFICATION</scope>
    <source>
        <tissue evidence="3">Total insect</tissue>
    </source>
</reference>
<dbReference type="OrthoDB" id="407410at2759"/>
<dbReference type="KEGG" id="tpal:117651222"/>
<accession>A0A6P8ZZR2</accession>
<sequence>MPMAPPAPAAPASGDAQSESQAQFAGYDHHARPRPLAKRHSTNLKLEGDLSAVPEYRDAYVEVRGAQRPALIRPRPNLMPAQGEMSHETEKSASFVDYHNNYHHADTGLTATTDSLQRPPMKRHPTNMRIEHGQHGQHGQPDGDHVPEYRASFREYGNVRNVIRRPEPHVTLGGTMSGGPAAADPLPPPVVDNGPALQAVQAMPPALPPVQDDATGTSTSPGASH</sequence>
<dbReference type="InParanoid" id="A0A6P8ZZR2"/>
<organism evidence="3">
    <name type="scientific">Thrips palmi</name>
    <name type="common">Melon thrips</name>
    <dbReference type="NCBI Taxonomy" id="161013"/>
    <lineage>
        <taxon>Eukaryota</taxon>
        <taxon>Metazoa</taxon>
        <taxon>Ecdysozoa</taxon>
        <taxon>Arthropoda</taxon>
        <taxon>Hexapoda</taxon>
        <taxon>Insecta</taxon>
        <taxon>Pterygota</taxon>
        <taxon>Neoptera</taxon>
        <taxon>Paraneoptera</taxon>
        <taxon>Thysanoptera</taxon>
        <taxon>Terebrantia</taxon>
        <taxon>Thripoidea</taxon>
        <taxon>Thripidae</taxon>
        <taxon>Thrips</taxon>
    </lineage>
</organism>
<gene>
    <name evidence="3" type="primary">LOC117651222</name>
</gene>
<keyword evidence="2" id="KW-1185">Reference proteome</keyword>
<name>A0A6P8ZZR2_THRPL</name>
<dbReference type="Proteomes" id="UP000515158">
    <property type="component" value="Unplaced"/>
</dbReference>
<evidence type="ECO:0000313" key="2">
    <source>
        <dbReference type="Proteomes" id="UP000515158"/>
    </source>
</evidence>
<feature type="region of interest" description="Disordered" evidence="1">
    <location>
        <begin position="172"/>
        <end position="225"/>
    </location>
</feature>
<feature type="compositionally biased region" description="Basic residues" evidence="1">
    <location>
        <begin position="31"/>
        <end position="42"/>
    </location>
</feature>
<dbReference type="GeneID" id="117651222"/>
<proteinExistence type="predicted"/>
<feature type="region of interest" description="Disordered" evidence="1">
    <location>
        <begin position="1"/>
        <end position="43"/>
    </location>
</feature>
<protein>
    <submittedName>
        <fullName evidence="3">Uncharacterized protein LOC117651222</fullName>
    </submittedName>
</protein>
<dbReference type="RefSeq" id="XP_034250928.1">
    <property type="nucleotide sequence ID" value="XM_034395037.1"/>
</dbReference>
<feature type="compositionally biased region" description="Polar residues" evidence="1">
    <location>
        <begin position="214"/>
        <end position="225"/>
    </location>
</feature>
<evidence type="ECO:0000256" key="1">
    <source>
        <dbReference type="SAM" id="MobiDB-lite"/>
    </source>
</evidence>
<dbReference type="AlphaFoldDB" id="A0A6P8ZZR2"/>